<sequence length="99" mass="11258">MKLYLEWFFSSTLLSKIEIKVEHWQVSSQAGRGTTGVYTAGIDFSRYDNIVREFPDGKLTKVINIARGILQNPTKNAIQKLGQDLIATTGFDEHLYFTD</sequence>
<proteinExistence type="predicted"/>
<dbReference type="AlphaFoldDB" id="A0A0F9DI43"/>
<comment type="caution">
    <text evidence="1">The sequence shown here is derived from an EMBL/GenBank/DDBJ whole genome shotgun (WGS) entry which is preliminary data.</text>
</comment>
<gene>
    <name evidence="1" type="ORF">LCGC14_2485940</name>
</gene>
<organism evidence="1">
    <name type="scientific">marine sediment metagenome</name>
    <dbReference type="NCBI Taxonomy" id="412755"/>
    <lineage>
        <taxon>unclassified sequences</taxon>
        <taxon>metagenomes</taxon>
        <taxon>ecological metagenomes</taxon>
    </lineage>
</organism>
<name>A0A0F9DI43_9ZZZZ</name>
<dbReference type="EMBL" id="LAZR01039273">
    <property type="protein sequence ID" value="KKL17401.1"/>
    <property type="molecule type" value="Genomic_DNA"/>
</dbReference>
<protein>
    <submittedName>
        <fullName evidence="1">Uncharacterized protein</fullName>
    </submittedName>
</protein>
<accession>A0A0F9DI43</accession>
<evidence type="ECO:0000313" key="1">
    <source>
        <dbReference type="EMBL" id="KKL17401.1"/>
    </source>
</evidence>
<feature type="non-terminal residue" evidence="1">
    <location>
        <position position="1"/>
    </location>
</feature>
<reference evidence="1" key="1">
    <citation type="journal article" date="2015" name="Nature">
        <title>Complex archaea that bridge the gap between prokaryotes and eukaryotes.</title>
        <authorList>
            <person name="Spang A."/>
            <person name="Saw J.H."/>
            <person name="Jorgensen S.L."/>
            <person name="Zaremba-Niedzwiedzka K."/>
            <person name="Martijn J."/>
            <person name="Lind A.E."/>
            <person name="van Eijk R."/>
            <person name="Schleper C."/>
            <person name="Guy L."/>
            <person name="Ettema T.J."/>
        </authorList>
    </citation>
    <scope>NUCLEOTIDE SEQUENCE</scope>
</reference>